<dbReference type="InterPro" id="IPR024111">
    <property type="entry name" value="PEX5/PEX5L"/>
</dbReference>
<comment type="caution">
    <text evidence="8">The sequence shown here is derived from an EMBL/GenBank/DDBJ whole genome shotgun (WGS) entry which is preliminary data.</text>
</comment>
<evidence type="ECO:0008006" key="10">
    <source>
        <dbReference type="Google" id="ProtNLM"/>
    </source>
</evidence>
<sequence length="912" mass="102943">MTIPFLQSTSNCGPDNPLASLTKIIQPDRPIFKDKFYSTSSASNQKSTRHPFSLHSNFNDREERFFLSNNNQNSSINLNDLEQEINQIQFNSQPQPPSQLTHDWSSAFLKSAPISHSFEFGSIPTGASQVQHNDWKNQFIHSSQNISQPPPSNLLGINSSVNQSSRLIHPPNLSYSHLNHFSRLSPHRSAIKPLDLQTNAIDWDSEFLKYDRSLSASLINQDHFLQNDKANQKYLDRSTSPIISTSPDVLAKTAGSLLEIVKEKQLIDSQTELDQASQSITNQKFNQSNFMELMRKLRDGEAKVEGDKLVEQLAPSQHNSLSGFNSQALETVASGQLHHTSGGVWANDYAQAFQSPEDIFQQVESPLESHRKLPHLTSVRESHFAPTQEGLTEARVDLEARMAEMQNFFEETDRDIDHAQFRATMNQFQGDGGAVSDIDDILNAASEVDRPIKQNWTNTSVIGATEKWSEELLESHQGQDEGDFDESGMFGRPLSIHELRMENLKRSQQAPSAQQREWEKLQADWEKFAEEDPLETNILRQNDLVEKMTSIETKTGYQFQHTNPYLHLQPSSRHHFLHNQWNNSLLEQLPHGSLDSVLQKEVEVLKSSESAAAWFELGVKQQANEREDMAIEALQQAIKLDPQLSDAILALAISYTNENRRGEAFEEIERWIKVEMEKVPKYKVISAQTPINSQIISSEENQQVHQMASKHQILTDTLIQLARLGGRVEGCASIDPDVQVALGVLFNISEEYGKSSDCFSAALSVRPEDPILFNRLGATLANDGKPHEAIEHYKRALELLPTYIRAQYNLSISLINLGQYRTSAENLLCALEMQEADLNQMNEALRLIESKTSDVEKNSHIESPQRAQKTGVTSDVLWQTLEVNCSLLRDVNLADSLAKRDIKGLKEKLNLP</sequence>
<evidence type="ECO:0000256" key="1">
    <source>
        <dbReference type="ARBA" id="ARBA00004496"/>
    </source>
</evidence>
<reference evidence="8" key="1">
    <citation type="submission" date="2021-03" db="EMBL/GenBank/DDBJ databases">
        <title>Draft genome sequence of rust myrtle Austropuccinia psidii MF-1, a brazilian biotype.</title>
        <authorList>
            <person name="Quecine M.C."/>
            <person name="Pachon D.M.R."/>
            <person name="Bonatelli M.L."/>
            <person name="Correr F.H."/>
            <person name="Franceschini L.M."/>
            <person name="Leite T.F."/>
            <person name="Margarido G.R.A."/>
            <person name="Almeida C.A."/>
            <person name="Ferrarezi J.A."/>
            <person name="Labate C.A."/>
        </authorList>
    </citation>
    <scope>NUCLEOTIDE SEQUENCE</scope>
    <source>
        <strain evidence="8">MF-1</strain>
    </source>
</reference>
<evidence type="ECO:0000256" key="2">
    <source>
        <dbReference type="ARBA" id="ARBA00005348"/>
    </source>
</evidence>
<evidence type="ECO:0000313" key="9">
    <source>
        <dbReference type="Proteomes" id="UP000765509"/>
    </source>
</evidence>
<dbReference type="PROSITE" id="PS50005">
    <property type="entry name" value="TPR"/>
    <property type="match status" value="3"/>
</dbReference>
<dbReference type="PANTHER" id="PTHR10130">
    <property type="entry name" value="PEROXISOMAL TARGETING SIGNAL 1 RECEPTOR PEX5"/>
    <property type="match status" value="1"/>
</dbReference>
<keyword evidence="7" id="KW-0175">Coiled coil</keyword>
<organism evidence="8 9">
    <name type="scientific">Austropuccinia psidii MF-1</name>
    <dbReference type="NCBI Taxonomy" id="1389203"/>
    <lineage>
        <taxon>Eukaryota</taxon>
        <taxon>Fungi</taxon>
        <taxon>Dikarya</taxon>
        <taxon>Basidiomycota</taxon>
        <taxon>Pucciniomycotina</taxon>
        <taxon>Pucciniomycetes</taxon>
        <taxon>Pucciniales</taxon>
        <taxon>Sphaerophragmiaceae</taxon>
        <taxon>Austropuccinia</taxon>
    </lineage>
</organism>
<feature type="repeat" description="TPR" evidence="6">
    <location>
        <begin position="611"/>
        <end position="644"/>
    </location>
</feature>
<evidence type="ECO:0000256" key="6">
    <source>
        <dbReference type="PROSITE-ProRule" id="PRU00339"/>
    </source>
</evidence>
<evidence type="ECO:0000256" key="4">
    <source>
        <dbReference type="ARBA" id="ARBA00022737"/>
    </source>
</evidence>
<dbReference type="Pfam" id="PF13181">
    <property type="entry name" value="TPR_8"/>
    <property type="match status" value="1"/>
</dbReference>
<comment type="subcellular location">
    <subcellularLocation>
        <location evidence="1">Cytoplasm</location>
    </subcellularLocation>
</comment>
<dbReference type="AlphaFoldDB" id="A0A9Q3GL18"/>
<feature type="coiled-coil region" evidence="7">
    <location>
        <begin position="824"/>
        <end position="858"/>
    </location>
</feature>
<feature type="repeat" description="TPR" evidence="6">
    <location>
        <begin position="770"/>
        <end position="803"/>
    </location>
</feature>
<dbReference type="SMART" id="SM00028">
    <property type="entry name" value="TPR"/>
    <property type="match status" value="4"/>
</dbReference>
<feature type="repeat" description="TPR" evidence="6">
    <location>
        <begin position="736"/>
        <end position="769"/>
    </location>
</feature>
<comment type="similarity">
    <text evidence="2">Belongs to the peroxisomal targeting signal receptor family.</text>
</comment>
<gene>
    <name evidence="8" type="ORF">O181_011158</name>
</gene>
<dbReference type="GO" id="GO:0005052">
    <property type="term" value="F:peroxisome matrix targeting signal-1 binding"/>
    <property type="evidence" value="ECO:0007669"/>
    <property type="project" value="TreeGrafter"/>
</dbReference>
<evidence type="ECO:0000313" key="8">
    <source>
        <dbReference type="EMBL" id="MBW0471443.1"/>
    </source>
</evidence>
<keyword evidence="4" id="KW-0677">Repeat</keyword>
<accession>A0A9Q3GL18</accession>
<protein>
    <recommendedName>
        <fullName evidence="10">Peroxin-5</fullName>
    </recommendedName>
</protein>
<dbReference type="SUPFAM" id="SSF48452">
    <property type="entry name" value="TPR-like"/>
    <property type="match status" value="1"/>
</dbReference>
<dbReference type="GO" id="GO:0016560">
    <property type="term" value="P:protein import into peroxisome matrix, docking"/>
    <property type="evidence" value="ECO:0007669"/>
    <property type="project" value="TreeGrafter"/>
</dbReference>
<keyword evidence="5 6" id="KW-0802">TPR repeat</keyword>
<dbReference type="Proteomes" id="UP000765509">
    <property type="component" value="Unassembled WGS sequence"/>
</dbReference>
<dbReference type="InterPro" id="IPR019734">
    <property type="entry name" value="TPR_rpt"/>
</dbReference>
<dbReference type="PANTHER" id="PTHR10130:SF9">
    <property type="entry name" value="PEROXISOMAL TARGETING SIGNAL RECEPTOR"/>
    <property type="match status" value="1"/>
</dbReference>
<keyword evidence="3" id="KW-0963">Cytoplasm</keyword>
<dbReference type="Pfam" id="PF00515">
    <property type="entry name" value="TPR_1"/>
    <property type="match status" value="1"/>
</dbReference>
<evidence type="ECO:0000256" key="7">
    <source>
        <dbReference type="SAM" id="Coils"/>
    </source>
</evidence>
<dbReference type="EMBL" id="AVOT02002761">
    <property type="protein sequence ID" value="MBW0471443.1"/>
    <property type="molecule type" value="Genomic_DNA"/>
</dbReference>
<keyword evidence="9" id="KW-1185">Reference proteome</keyword>
<dbReference type="Gene3D" id="6.10.280.230">
    <property type="match status" value="1"/>
</dbReference>
<evidence type="ECO:0000256" key="3">
    <source>
        <dbReference type="ARBA" id="ARBA00022490"/>
    </source>
</evidence>
<name>A0A9Q3GL18_9BASI</name>
<proteinExistence type="inferred from homology"/>
<dbReference type="InterPro" id="IPR011990">
    <property type="entry name" value="TPR-like_helical_dom_sf"/>
</dbReference>
<evidence type="ECO:0000256" key="5">
    <source>
        <dbReference type="ARBA" id="ARBA00022803"/>
    </source>
</evidence>
<dbReference type="Gene3D" id="1.25.40.10">
    <property type="entry name" value="Tetratricopeptide repeat domain"/>
    <property type="match status" value="1"/>
</dbReference>
<dbReference type="GO" id="GO:0005778">
    <property type="term" value="C:peroxisomal membrane"/>
    <property type="evidence" value="ECO:0007669"/>
    <property type="project" value="TreeGrafter"/>
</dbReference>
<dbReference type="OrthoDB" id="10006023at2759"/>
<dbReference type="GO" id="GO:0005829">
    <property type="term" value="C:cytosol"/>
    <property type="evidence" value="ECO:0007669"/>
    <property type="project" value="TreeGrafter"/>
</dbReference>